<gene>
    <name evidence="3" type="ordered locus">Os01g0830300</name>
    <name evidence="1" type="ORF">B1088C09.43</name>
    <name evidence="2" type="ORF">P0446G04.16</name>
</gene>
<reference evidence="4" key="6">
    <citation type="journal article" date="2008" name="Nucleic Acids Res.">
        <title>The rice annotation project database (RAP-DB): 2008 update.</title>
        <authorList>
            <consortium name="The rice annotation project (RAP)"/>
        </authorList>
    </citation>
    <scope>GENOME REANNOTATION</scope>
    <source>
        <strain evidence="4">cv. Nipponbare</strain>
    </source>
</reference>
<evidence type="ECO:0000313" key="4">
    <source>
        <dbReference type="Proteomes" id="UP000000763"/>
    </source>
</evidence>
<evidence type="ECO:0000313" key="1">
    <source>
        <dbReference type="EMBL" id="BAB68121.1"/>
    </source>
</evidence>
<protein>
    <submittedName>
        <fullName evidence="3">Os01g0830300 protein</fullName>
    </submittedName>
</protein>
<reference evidence="1" key="1">
    <citation type="journal article" date="2002" name="Nature">
        <title>The genome sequence and structure of rice chromosome 1.</title>
        <authorList>
            <person name="Sasaki T."/>
            <person name="Matsumoto T."/>
            <person name="Yamamoto K."/>
            <person name="Sakata K."/>
            <person name="Baba T."/>
            <person name="Katayose Y."/>
            <person name="Wu J."/>
            <person name="Niimura Y."/>
            <person name="Cheng Z."/>
            <person name="Nagamura Y."/>
            <person name="Antonio B.A."/>
            <person name="Kanamori H."/>
            <person name="Hosokawa S."/>
            <person name="Masukawa M."/>
            <person name="Arikawa K."/>
            <person name="Chiden Y."/>
            <person name="Hayashi M."/>
            <person name="Okamoto M."/>
            <person name="Ando T."/>
            <person name="Aoki H."/>
            <person name="Arita K."/>
            <person name="Hamada M."/>
            <person name="Harada C."/>
            <person name="Hijishita S."/>
            <person name="Honda M."/>
            <person name="Ichikawa Y."/>
            <person name="Idonuma A."/>
            <person name="Iijima M."/>
            <person name="Ikeda M."/>
            <person name="Ikeno M."/>
            <person name="Itoh S."/>
            <person name="Itoh T."/>
            <person name="Itoh Y."/>
            <person name="Itoh Y."/>
            <person name="Iwabuchi A."/>
            <person name="Kamiya K."/>
            <person name="Karasawa W."/>
            <person name="Katagiri S."/>
            <person name="Kikuta A."/>
            <person name="Kobayashi N."/>
            <person name="Kono I."/>
            <person name="Machita K."/>
            <person name="Maehara T."/>
            <person name="Mizuno H."/>
            <person name="Mizubayashi T."/>
            <person name="Mukai Y."/>
            <person name="Nagasaki H."/>
            <person name="Nakashima M."/>
            <person name="Nakama Y."/>
            <person name="Nakamichi Y."/>
            <person name="Nakamura M."/>
            <person name="Namiki N."/>
            <person name="Negishi M."/>
            <person name="Ohta I."/>
            <person name="Ono N."/>
            <person name="Saji S."/>
            <person name="Sakai K."/>
            <person name="Shibata M."/>
            <person name="Shimokawa T."/>
            <person name="Shomura A."/>
            <person name="Song J."/>
            <person name="Takazaki Y."/>
            <person name="Terasawa K."/>
            <person name="Tsuji K."/>
            <person name="Waki K."/>
            <person name="Yamagata H."/>
            <person name="Yamane H."/>
            <person name="Yoshiki S."/>
            <person name="Yoshihara R."/>
            <person name="Yukawa K."/>
            <person name="Zhong H."/>
            <person name="Iwama H."/>
            <person name="Endo T."/>
            <person name="Ito H."/>
            <person name="Hahn J.H."/>
            <person name="Kim H.I."/>
            <person name="Eun M.Y."/>
            <person name="Yano M."/>
            <person name="Jiang J."/>
            <person name="Gojobori T."/>
        </authorList>
    </citation>
    <scope>NUCLEOTIDE SEQUENCE</scope>
</reference>
<name>Q941U9_ORYSJ</name>
<dbReference type="EMBL" id="AP003252">
    <property type="protein sequence ID" value="BAB89589.1"/>
    <property type="molecule type" value="Genomic_DNA"/>
</dbReference>
<reference evidence="3" key="4">
    <citation type="journal article" date="2007" name="Genome Res.">
        <title>Curated Genome Annotation of Oryza sativa ssp. japonica and Comparative Genome Analysis with Arabidopsis thaliana.</title>
        <authorList>
            <consortium name="The Rice Annotation Project (RAP)"/>
            <person name="Itoh T."/>
            <person name="Tanaka T."/>
            <person name="Barrero R.A."/>
            <person name="Yamasaki C."/>
            <person name="Fujii Y."/>
            <person name="Hilton P.B."/>
            <person name="Antonio B.A."/>
            <person name="Aono H."/>
            <person name="Apweiler R."/>
            <person name="Bruskiewich R."/>
            <person name="Bureau T."/>
            <person name="Burr F."/>
            <person name="Costa de Oliveira A."/>
            <person name="Fuks G."/>
            <person name="Habara T."/>
            <person name="Haberer G."/>
            <person name="Han B."/>
            <person name="Harada E."/>
            <person name="Hiraki A.T."/>
            <person name="Hirochika H."/>
            <person name="Hoen D."/>
            <person name="Hokari H."/>
            <person name="Hosokawa S."/>
            <person name="Hsing Y."/>
            <person name="Ikawa H."/>
            <person name="Ikeo K."/>
            <person name="Imanishi T."/>
            <person name="Ito Y."/>
            <person name="Jaiswal P."/>
            <person name="Kanno M."/>
            <person name="Kawahara Y."/>
            <person name="Kawamura T."/>
            <person name="Kawashima H."/>
            <person name="Khurana J.P."/>
            <person name="Kikuchi S."/>
            <person name="Komatsu S."/>
            <person name="Koyanagi K.O."/>
            <person name="Kubooka H."/>
            <person name="Lieberherr D."/>
            <person name="Lin Y.C."/>
            <person name="Lonsdale D."/>
            <person name="Matsumoto T."/>
            <person name="Matsuya A."/>
            <person name="McCombie W.R."/>
            <person name="Messing J."/>
            <person name="Miyao A."/>
            <person name="Mulder N."/>
            <person name="Nagamura Y."/>
            <person name="Nam J."/>
            <person name="Namiki N."/>
            <person name="Numa H."/>
            <person name="Nurimoto S."/>
            <person name="O'donovan C."/>
            <person name="Ohyanagi H."/>
            <person name="Okido T."/>
            <person name="Oota S."/>
            <person name="Osato N."/>
            <person name="Palmer L.E."/>
            <person name="Quetier F."/>
            <person name="Raghuvanshi S."/>
            <person name="Saichi N."/>
            <person name="Sakai H."/>
            <person name="Sakai Y."/>
            <person name="Sakata K."/>
            <person name="Sakurai T."/>
            <person name="Sato F."/>
            <person name="Sato Y."/>
            <person name="Schoof H."/>
            <person name="Seki M."/>
            <person name="Shibata M."/>
            <person name="Shimizu Y."/>
            <person name="Shinozaki K."/>
            <person name="Shinso Y."/>
            <person name="Singh N.K."/>
            <person name="Smith-White B."/>
            <person name="Takeda J."/>
            <person name="Tanino M."/>
            <person name="Tatusova T."/>
            <person name="Thongjuea S."/>
            <person name="Todokoro F."/>
            <person name="Tsugane M."/>
            <person name="Tyagi A.K."/>
            <person name="Vanavichit A."/>
            <person name="Wang A."/>
            <person name="Wing R.A."/>
            <person name="Yamaguchi K."/>
            <person name="Yamamoto M."/>
            <person name="Yamamoto N."/>
            <person name="Yu Y."/>
            <person name="Zhang H."/>
            <person name="Zhao Q."/>
            <person name="Higo K."/>
            <person name="Burr B."/>
            <person name="Gojobori T."/>
            <person name="Sasaki T."/>
        </authorList>
    </citation>
    <scope>NUCLEOTIDE SEQUENCE</scope>
</reference>
<evidence type="ECO:0000313" key="2">
    <source>
        <dbReference type="EMBL" id="BAB89589.1"/>
    </source>
</evidence>
<accession>Q941U9</accession>
<proteinExistence type="predicted"/>
<dbReference type="Proteomes" id="UP000000763">
    <property type="component" value="Chromosome 1"/>
</dbReference>
<organism evidence="1">
    <name type="scientific">Oryza sativa subsp. japonica</name>
    <name type="common">Rice</name>
    <dbReference type="NCBI Taxonomy" id="39947"/>
    <lineage>
        <taxon>Eukaryota</taxon>
        <taxon>Viridiplantae</taxon>
        <taxon>Streptophyta</taxon>
        <taxon>Embryophyta</taxon>
        <taxon>Tracheophyta</taxon>
        <taxon>Spermatophyta</taxon>
        <taxon>Magnoliopsida</taxon>
        <taxon>Liliopsida</taxon>
        <taxon>Poales</taxon>
        <taxon>Poaceae</taxon>
        <taxon>BOP clade</taxon>
        <taxon>Oryzoideae</taxon>
        <taxon>Oryzeae</taxon>
        <taxon>Oryzinae</taxon>
        <taxon>Oryza</taxon>
        <taxon>Oryza sativa</taxon>
    </lineage>
</organism>
<dbReference type="AlphaFoldDB" id="Q941U9"/>
<sequence length="58" mass="6832">MNTNFLVELFSRRVHASGQMTTCRATYLRCCFPTMMRLPIPVTFPSTTLRKFCRPIWC</sequence>
<evidence type="ECO:0000313" key="3">
    <source>
        <dbReference type="EMBL" id="BAF06610.1"/>
    </source>
</evidence>
<dbReference type="KEGG" id="dosa:Os01g0830300"/>
<reference evidence="3" key="3">
    <citation type="journal article" date="2006" name="Nucleic Acids Res.">
        <title>The Rice Annotation Project Database (RAP-DB): hub for Oryza sativa ssp. japonica genome information.</title>
        <authorList>
            <person name="Ohyanagi H."/>
            <person name="Tanaka T."/>
            <person name="Sakai H."/>
            <person name="Shigemoto Y."/>
            <person name="Yamaguchi K."/>
            <person name="Habara T."/>
            <person name="Fujii Y."/>
            <person name="Antonio B.A."/>
            <person name="Nagamura Y."/>
            <person name="Imanishi T."/>
            <person name="Ikeo K."/>
            <person name="Itoh T."/>
            <person name="Gojobori T."/>
            <person name="Sasaki T."/>
        </authorList>
    </citation>
    <scope>NUCLEOTIDE SEQUENCE</scope>
</reference>
<dbReference type="Proteomes" id="UP000817658">
    <property type="component" value="Chromosome 1"/>
</dbReference>
<reference evidence="3" key="5">
    <citation type="journal article" date="2008" name="Nucleic Acids Res.">
        <title>The Rice Annotation Project Database (RAP-DB): 2008 update.</title>
        <authorList>
            <consortium name="The Rice Annotation Project (RAP)"/>
            <person name="Tanaka T."/>
            <person name="Antonio B.A."/>
            <person name="Kikuchi S."/>
            <person name="Matsumoto T."/>
            <person name="Nagamura Y."/>
            <person name="Numa H."/>
            <person name="Sakai H."/>
            <person name="Wu J."/>
            <person name="Itoh T."/>
            <person name="Sasaki T."/>
            <person name="Aono R."/>
            <person name="Fujii Y."/>
            <person name="Habara T."/>
            <person name="Harada E."/>
            <person name="Kanno M."/>
            <person name="Kawahara Y."/>
            <person name="Kawashima H."/>
            <person name="Kubooka H."/>
            <person name="Matsuya A."/>
            <person name="Nakaoka H."/>
            <person name="Saichi N."/>
            <person name="Sanbonmatsu R."/>
            <person name="Sato Y."/>
            <person name="Shinso Y."/>
            <person name="Suzuki M."/>
            <person name="Takeda J."/>
            <person name="Tanino M."/>
            <person name="Todokoro F."/>
            <person name="Yamaguchi K."/>
            <person name="Yamamoto N."/>
            <person name="Yamasaki C."/>
            <person name="Imanishi T."/>
            <person name="Okido T."/>
            <person name="Tada M."/>
            <person name="Ikeo K."/>
            <person name="Tateno Y."/>
            <person name="Gojobori T."/>
            <person name="Lin Y.C."/>
            <person name="Wei F.J."/>
            <person name="Hsing Y.I."/>
            <person name="Zhao Q."/>
            <person name="Han B."/>
            <person name="Kramer M.R."/>
            <person name="McCombie R.W."/>
            <person name="Lonsdale D."/>
            <person name="O'Donovan C.C."/>
            <person name="Whitfield E.J."/>
            <person name="Apweiler R."/>
            <person name="Koyanagi K.O."/>
            <person name="Khurana J.P."/>
            <person name="Raghuvanshi S."/>
            <person name="Singh N.K."/>
            <person name="Tyagi A.K."/>
            <person name="Haberer G."/>
            <person name="Fujisawa M."/>
            <person name="Hosokawa S."/>
            <person name="Ito Y."/>
            <person name="Ikawa H."/>
            <person name="Shibata M."/>
            <person name="Yamamoto M."/>
            <person name="Bruskiewich R.M."/>
            <person name="Hoen D.R."/>
            <person name="Bureau TE."/>
            <person name="Namiki N."/>
            <person name="Ohyanagi H."/>
            <person name="Sakai Y."/>
            <person name="Nobushima S."/>
            <person name="Sakata K."/>
            <person name="Barrero R.A."/>
            <person name="Sato Y."/>
            <person name="Souvorov A."/>
            <person name="Smith-White B."/>
            <person name="Tatusova T."/>
            <person name="An S."/>
            <person name="An G."/>
            <person name="OOta S."/>
            <person name="Fuks G."/>
            <person name="Messing J."/>
            <person name="Christie K.R."/>
            <person name="Lieberherr D."/>
            <person name="Kim H."/>
            <person name="Zuccolo A."/>
            <person name="Wing R.A."/>
            <person name="Nobuta K."/>
            <person name="Green P.J."/>
            <person name="Lu C."/>
            <person name="Meyers BC."/>
            <person name="Chaparro C."/>
            <person name="Piegu B."/>
            <person name="Panaud O."/>
            <person name="Echeverria M."/>
        </authorList>
    </citation>
    <scope>NUCLEOTIDE SEQUENCE</scope>
</reference>
<dbReference type="EMBL" id="AP008207">
    <property type="protein sequence ID" value="BAF06610.1"/>
    <property type="molecule type" value="Genomic_DNA"/>
</dbReference>
<reference evidence="3" key="7">
    <citation type="submission" date="2012-08" db="EMBL/GenBank/DDBJ databases">
        <title>Oryza sativa nipponbare(GA3) genomic DNA, chromosome 1.</title>
        <authorList>
            <consortium name="IRGSP(International Rice Genome Sequencing Project)"/>
        </authorList>
    </citation>
    <scope>NUCLEOTIDE SEQUENCE</scope>
</reference>
<reference evidence="3 4" key="2">
    <citation type="journal article" date="2005" name="Nature">
        <title>The map-based sequence of the rice genome.</title>
        <authorList>
            <consortium name="International rice genome sequencing project (IRGSP)"/>
            <person name="Matsumoto T."/>
            <person name="Wu J."/>
            <person name="Kanamori H."/>
            <person name="Katayose Y."/>
            <person name="Fujisawa M."/>
            <person name="Namiki N."/>
            <person name="Mizuno H."/>
            <person name="Yamamoto K."/>
            <person name="Antonio B.A."/>
            <person name="Baba T."/>
            <person name="Sakata K."/>
            <person name="Nagamura Y."/>
            <person name="Aoki H."/>
            <person name="Arikawa K."/>
            <person name="Arita K."/>
            <person name="Bito T."/>
            <person name="Chiden Y."/>
            <person name="Fujitsuka N."/>
            <person name="Fukunaka R."/>
            <person name="Hamada M."/>
            <person name="Harada C."/>
            <person name="Hayashi A."/>
            <person name="Hijishita S."/>
            <person name="Honda M."/>
            <person name="Hosokawa S."/>
            <person name="Ichikawa Y."/>
            <person name="Idonuma A."/>
            <person name="Iijima M."/>
            <person name="Ikeda M."/>
            <person name="Ikeno M."/>
            <person name="Ito K."/>
            <person name="Ito S."/>
            <person name="Ito T."/>
            <person name="Ito Y."/>
            <person name="Ito Y."/>
            <person name="Iwabuchi A."/>
            <person name="Kamiya K."/>
            <person name="Karasawa W."/>
            <person name="Kurita K."/>
            <person name="Katagiri S."/>
            <person name="Kikuta A."/>
            <person name="Kobayashi H."/>
            <person name="Kobayashi N."/>
            <person name="Machita K."/>
            <person name="Maehara T."/>
            <person name="Masukawa M."/>
            <person name="Mizubayashi T."/>
            <person name="Mukai Y."/>
            <person name="Nagasaki H."/>
            <person name="Nagata Y."/>
            <person name="Naito S."/>
            <person name="Nakashima M."/>
            <person name="Nakama Y."/>
            <person name="Nakamichi Y."/>
            <person name="Nakamura M."/>
            <person name="Meguro A."/>
            <person name="Negishi M."/>
            <person name="Ohta I."/>
            <person name="Ohta T."/>
            <person name="Okamoto M."/>
            <person name="Ono N."/>
            <person name="Saji S."/>
            <person name="Sakaguchi M."/>
            <person name="Sakai K."/>
            <person name="Shibata M."/>
            <person name="Shimokawa T."/>
            <person name="Song J."/>
            <person name="Takazaki Y."/>
            <person name="Terasawa K."/>
            <person name="Tsugane M."/>
            <person name="Tsuji K."/>
            <person name="Ueda S."/>
            <person name="Waki K."/>
            <person name="Yamagata H."/>
            <person name="Yamamoto M."/>
            <person name="Yamamoto S."/>
            <person name="Yamane H."/>
            <person name="Yoshiki S."/>
            <person name="Yoshihara R."/>
            <person name="Yukawa K."/>
            <person name="Zhong H."/>
            <person name="Yano M."/>
            <person name="Yuan Q."/>
            <person name="Ouyang S."/>
            <person name="Liu J."/>
            <person name="Jones K.M."/>
            <person name="Gansberger K."/>
            <person name="Moffat K."/>
            <person name="Hill J."/>
            <person name="Bera J."/>
            <person name="Fadrosh D."/>
            <person name="Jin S."/>
            <person name="Johri S."/>
            <person name="Kim M."/>
            <person name="Overton L."/>
            <person name="Reardon M."/>
            <person name="Tsitrin T."/>
            <person name="Vuong H."/>
            <person name="Weaver B."/>
            <person name="Ciecko A."/>
            <person name="Tallon L."/>
            <person name="Jackson J."/>
            <person name="Pai G."/>
            <person name="Aken S.V."/>
            <person name="Utterback T."/>
            <person name="Reidmuller S."/>
            <person name="Feldblyum T."/>
            <person name="Hsiao J."/>
            <person name="Zismann V."/>
            <person name="Iobst S."/>
            <person name="de Vazeille A.R."/>
            <person name="Buell C.R."/>
            <person name="Ying K."/>
            <person name="Li Y."/>
            <person name="Lu T."/>
            <person name="Huang Y."/>
            <person name="Zhao Q."/>
            <person name="Feng Q."/>
            <person name="Zhang L."/>
            <person name="Zhu J."/>
            <person name="Weng Q."/>
            <person name="Mu J."/>
            <person name="Lu Y."/>
            <person name="Fan D."/>
            <person name="Liu Y."/>
            <person name="Guan J."/>
            <person name="Zhang Y."/>
            <person name="Yu S."/>
            <person name="Liu X."/>
            <person name="Zhang Y."/>
            <person name="Hong G."/>
            <person name="Han B."/>
            <person name="Choisne N."/>
            <person name="Demange N."/>
            <person name="Orjeda G."/>
            <person name="Samain S."/>
            <person name="Cattolico L."/>
            <person name="Pelletier E."/>
            <person name="Couloux A."/>
            <person name="Segurens B."/>
            <person name="Wincker P."/>
            <person name="D'Hont A."/>
            <person name="Scarpelli C."/>
            <person name="Weissenbach J."/>
            <person name="Salanoubat M."/>
            <person name="Quetier F."/>
            <person name="Yu Y."/>
            <person name="Kim H.R."/>
            <person name="Rambo T."/>
            <person name="Currie J."/>
            <person name="Collura K."/>
            <person name="Luo M."/>
            <person name="Yang T."/>
            <person name="Ammiraju J.S.S."/>
            <person name="Engler F."/>
            <person name="Soderlund C."/>
            <person name="Wing R.A."/>
            <person name="Palmer L.E."/>
            <person name="de la Bastide M."/>
            <person name="Spiegel L."/>
            <person name="Nascimento L."/>
            <person name="Zutavern T."/>
            <person name="O'Shaughnessy A."/>
            <person name="Dike S."/>
            <person name="Dedhia N."/>
            <person name="Preston R."/>
            <person name="Balija V."/>
            <person name="McCombie W.R."/>
            <person name="Chow T."/>
            <person name="Chen H."/>
            <person name="Chung M."/>
            <person name="Chen C."/>
            <person name="Shaw J."/>
            <person name="Wu H."/>
            <person name="Hsiao K."/>
            <person name="Chao Y."/>
            <person name="Chu M."/>
            <person name="Cheng C."/>
            <person name="Hour A."/>
            <person name="Lee P."/>
            <person name="Lin S."/>
            <person name="Lin Y."/>
            <person name="Liou J."/>
            <person name="Liu S."/>
            <person name="Hsing Y."/>
            <person name="Raghuvanshi S."/>
            <person name="Mohanty A."/>
            <person name="Bharti A.K."/>
            <person name="Gaur A."/>
            <person name="Gupta V."/>
            <person name="Kumar D."/>
            <person name="Ravi V."/>
            <person name="Vij S."/>
            <person name="Kapur A."/>
            <person name="Khurana P."/>
            <person name="Khurana P."/>
            <person name="Khurana J.P."/>
            <person name="Tyagi A.K."/>
            <person name="Gaikwad K."/>
            <person name="Singh A."/>
            <person name="Dalal V."/>
            <person name="Srivastava S."/>
            <person name="Dixit A."/>
            <person name="Pal A.K."/>
            <person name="Ghazi I.A."/>
            <person name="Yadav M."/>
            <person name="Pandit A."/>
            <person name="Bhargava A."/>
            <person name="Sureshbabu K."/>
            <person name="Batra K."/>
            <person name="Sharma T.R."/>
            <person name="Mohapatra T."/>
            <person name="Singh N.K."/>
            <person name="Messing J."/>
            <person name="Nelson A.B."/>
            <person name="Fuks G."/>
            <person name="Kavchok S."/>
            <person name="Keizer G."/>
            <person name="Linton E."/>
            <person name="Llaca V."/>
            <person name="Song R."/>
            <person name="Tanyolac B."/>
            <person name="Young S."/>
            <person name="Ho-Il K."/>
            <person name="Hahn J.H."/>
            <person name="Sangsakoo G."/>
            <person name="Vanavichit A."/>
            <person name="de Mattos Luiz.A.T."/>
            <person name="Zimmer P.D."/>
            <person name="Malone G."/>
            <person name="Dellagostin O."/>
            <person name="de Oliveira A.C."/>
            <person name="Bevan M."/>
            <person name="Bancroft I."/>
            <person name="Minx P."/>
            <person name="Cordum H."/>
            <person name="Wilson R."/>
            <person name="Cheng Z."/>
            <person name="Jin W."/>
            <person name="Jiang J."/>
            <person name="Leong S.A."/>
            <person name="Iwama H."/>
            <person name="Gojobori T."/>
            <person name="Itoh T."/>
            <person name="Niimura Y."/>
            <person name="Fujii Y."/>
            <person name="Habara T."/>
            <person name="Sakai H."/>
            <person name="Sato Y."/>
            <person name="Wilson G."/>
            <person name="Kumar K."/>
            <person name="McCouch S."/>
            <person name="Juretic N."/>
            <person name="Hoen D."/>
            <person name="Wright S."/>
            <person name="Bruskiewich R."/>
            <person name="Bureau T."/>
            <person name="Miyao A."/>
            <person name="Hirochika H."/>
            <person name="Nishikawa T."/>
            <person name="Kadowaki K."/>
            <person name="Sugiura M."/>
            <person name="Burr B."/>
            <person name="Sasaki T."/>
        </authorList>
    </citation>
    <scope>NUCLEOTIDE SEQUENCE [LARGE SCALE GENOMIC DNA]</scope>
    <source>
        <strain evidence="4">cv. Nipponbare</strain>
    </source>
</reference>
<reference evidence="3" key="8">
    <citation type="submission" date="2012-08" db="EMBL/GenBank/DDBJ databases">
        <title>The Second Rice Annotation Project Meeting (RAP2).</title>
        <authorList>
            <consortium name="The Rice Annotation Project (RAP)"/>
        </authorList>
    </citation>
    <scope>NUCLEOTIDE SEQUENCE</scope>
</reference>
<dbReference type="EMBL" id="AP003734">
    <property type="protein sequence ID" value="BAB68121.1"/>
    <property type="molecule type" value="Genomic_DNA"/>
</dbReference>